<proteinExistence type="predicted"/>
<accession>A0A263HCU6</accession>
<evidence type="ECO:0000313" key="2">
    <source>
        <dbReference type="EMBL" id="OZN25283.1"/>
    </source>
</evidence>
<evidence type="ECO:0000313" key="5">
    <source>
        <dbReference type="Proteomes" id="UP000254507"/>
    </source>
</evidence>
<keyword evidence="1" id="KW-1133">Transmembrane helix</keyword>
<feature type="transmembrane region" description="Helical" evidence="1">
    <location>
        <begin position="12"/>
        <end position="32"/>
    </location>
</feature>
<sequence length="94" mass="11067">MNKLLISFYRWLGFIVLIVAIFLSTLLVFAYFHPAFAQYGKLSPEAQLAYDEEMARIEWISRKGDIPPPPTQADVDYMQKYTEQLQAQYDKERK</sequence>
<dbReference type="InParanoid" id="A0A263HCU6"/>
<dbReference type="RefSeq" id="WP_094945957.1">
    <property type="nucleotide sequence ID" value="NZ_NLFK01000003.1"/>
</dbReference>
<keyword evidence="1" id="KW-0812">Transmembrane</keyword>
<evidence type="ECO:0000313" key="4">
    <source>
        <dbReference type="Proteomes" id="UP000215738"/>
    </source>
</evidence>
<dbReference type="Proteomes" id="UP000254507">
    <property type="component" value="Unassembled WGS sequence"/>
</dbReference>
<gene>
    <name evidence="2" type="ORF">CFY87_03840</name>
    <name evidence="3" type="ORF">NCTC10851_01044</name>
</gene>
<dbReference type="OrthoDB" id="9870457at2"/>
<dbReference type="AlphaFoldDB" id="A0A263HCU6"/>
<name>A0A263HCU6_9PAST</name>
<keyword evidence="4" id="KW-1185">Reference proteome</keyword>
<dbReference type="Proteomes" id="UP000215738">
    <property type="component" value="Unassembled WGS sequence"/>
</dbReference>
<keyword evidence="1" id="KW-0472">Membrane</keyword>
<protein>
    <submittedName>
        <fullName evidence="3">Uncharacterized protein</fullName>
    </submittedName>
</protein>
<evidence type="ECO:0000256" key="1">
    <source>
        <dbReference type="SAM" id="Phobius"/>
    </source>
</evidence>
<evidence type="ECO:0000313" key="3">
    <source>
        <dbReference type="EMBL" id="SUU35939.1"/>
    </source>
</evidence>
<organism evidence="3 5">
    <name type="scientific">Actinobacillus seminis</name>
    <dbReference type="NCBI Taxonomy" id="722"/>
    <lineage>
        <taxon>Bacteria</taxon>
        <taxon>Pseudomonadati</taxon>
        <taxon>Pseudomonadota</taxon>
        <taxon>Gammaproteobacteria</taxon>
        <taxon>Pasteurellales</taxon>
        <taxon>Pasteurellaceae</taxon>
        <taxon>Actinobacillus</taxon>
    </lineage>
</organism>
<reference evidence="2 4" key="1">
    <citation type="submission" date="2017-07" db="EMBL/GenBank/DDBJ databases">
        <title>Virulence factors identified in Actinobacillus seminis.</title>
        <authorList>
            <person name="Negrete-Abascal E."/>
            <person name="Vaca-Pacheco S."/>
            <person name="Montes-Garcia F."/>
            <person name="Leyto-Gil A.M."/>
            <person name="Fragoso-Garcia E."/>
            <person name="Carvente-Garcia R."/>
            <person name="Perez-Agueros S."/>
            <person name="Castelan-Sanchez H.G."/>
            <person name="Garcia-Molina A."/>
            <person name="Villamar T.E."/>
            <person name="Vazquez-Cruz C."/>
        </authorList>
    </citation>
    <scope>NUCLEOTIDE SEQUENCE [LARGE SCALE GENOMIC DNA]</scope>
    <source>
        <strain evidence="2 4">ATCC 15768</strain>
    </source>
</reference>
<dbReference type="EMBL" id="UFSB01000001">
    <property type="protein sequence ID" value="SUU35939.1"/>
    <property type="molecule type" value="Genomic_DNA"/>
</dbReference>
<dbReference type="EMBL" id="NLFK01000003">
    <property type="protein sequence ID" value="OZN25283.1"/>
    <property type="molecule type" value="Genomic_DNA"/>
</dbReference>
<reference evidence="3 5" key="2">
    <citation type="submission" date="2018-06" db="EMBL/GenBank/DDBJ databases">
        <authorList>
            <consortium name="Pathogen Informatics"/>
            <person name="Doyle S."/>
        </authorList>
    </citation>
    <scope>NUCLEOTIDE SEQUENCE [LARGE SCALE GENOMIC DNA]</scope>
    <source>
        <strain evidence="3 5">NCTC10851</strain>
    </source>
</reference>